<protein>
    <submittedName>
        <fullName evidence="2">Uncharacterized protein</fullName>
    </submittedName>
</protein>
<dbReference type="Proteomes" id="UP001431776">
    <property type="component" value="Unassembled WGS sequence"/>
</dbReference>
<organism evidence="2 3">
    <name type="scientific">Anaerobaca lacustris</name>
    <dbReference type="NCBI Taxonomy" id="3044600"/>
    <lineage>
        <taxon>Bacteria</taxon>
        <taxon>Pseudomonadati</taxon>
        <taxon>Planctomycetota</taxon>
        <taxon>Phycisphaerae</taxon>
        <taxon>Sedimentisphaerales</taxon>
        <taxon>Anaerobacaceae</taxon>
        <taxon>Anaerobaca</taxon>
    </lineage>
</organism>
<evidence type="ECO:0000313" key="3">
    <source>
        <dbReference type="Proteomes" id="UP001431776"/>
    </source>
</evidence>
<dbReference type="EMBL" id="JASCXX010000028">
    <property type="protein sequence ID" value="MDI6451109.1"/>
    <property type="molecule type" value="Genomic_DNA"/>
</dbReference>
<name>A0AAW6U3P8_9BACT</name>
<sequence>MNWEEKFMLLAARARAEEVPHVNVAPEVLTLLTSGRPEPLTVAENLWMWLAAGASAVAVPAAMIAVSAYNASMGPLREIVNSISWAM</sequence>
<dbReference type="AlphaFoldDB" id="A0AAW6U3P8"/>
<feature type="transmembrane region" description="Helical" evidence="1">
    <location>
        <begin position="46"/>
        <end position="69"/>
    </location>
</feature>
<keyword evidence="3" id="KW-1185">Reference proteome</keyword>
<evidence type="ECO:0000313" key="2">
    <source>
        <dbReference type="EMBL" id="MDI6451109.1"/>
    </source>
</evidence>
<comment type="caution">
    <text evidence="2">The sequence shown here is derived from an EMBL/GenBank/DDBJ whole genome shotgun (WGS) entry which is preliminary data.</text>
</comment>
<accession>A0AAW6U3P8</accession>
<reference evidence="2" key="1">
    <citation type="submission" date="2023-05" db="EMBL/GenBank/DDBJ databases">
        <title>Anaerotaeda fermentans gen. nov., sp. nov., a novel anaerobic planctomycete of the new family within the order Sedimentisphaerales isolated from Taman Peninsula, Russia.</title>
        <authorList>
            <person name="Khomyakova M.A."/>
            <person name="Merkel A.Y."/>
            <person name="Slobodkin A.I."/>
        </authorList>
    </citation>
    <scope>NUCLEOTIDE SEQUENCE</scope>
    <source>
        <strain evidence="2">M17dextr</strain>
    </source>
</reference>
<dbReference type="RefSeq" id="WP_349246518.1">
    <property type="nucleotide sequence ID" value="NZ_JASCXX010000028.1"/>
</dbReference>
<keyword evidence="1" id="KW-0812">Transmembrane</keyword>
<evidence type="ECO:0000256" key="1">
    <source>
        <dbReference type="SAM" id="Phobius"/>
    </source>
</evidence>
<keyword evidence="1" id="KW-0472">Membrane</keyword>
<gene>
    <name evidence="2" type="ORF">QJ522_18755</name>
</gene>
<proteinExistence type="predicted"/>
<keyword evidence="1" id="KW-1133">Transmembrane helix</keyword>